<dbReference type="Proteomes" id="UP000316726">
    <property type="component" value="Chromosome 1"/>
</dbReference>
<dbReference type="EMBL" id="CP031034">
    <property type="protein sequence ID" value="QDZ17710.1"/>
    <property type="molecule type" value="Genomic_DNA"/>
</dbReference>
<feature type="repeat" description="RCC1" evidence="2">
    <location>
        <begin position="626"/>
        <end position="677"/>
    </location>
</feature>
<organism evidence="5 6">
    <name type="scientific">Chloropicon primus</name>
    <dbReference type="NCBI Taxonomy" id="1764295"/>
    <lineage>
        <taxon>Eukaryota</taxon>
        <taxon>Viridiplantae</taxon>
        <taxon>Chlorophyta</taxon>
        <taxon>Chloropicophyceae</taxon>
        <taxon>Chloropicales</taxon>
        <taxon>Chloropicaceae</taxon>
        <taxon>Chloropicon</taxon>
    </lineage>
</organism>
<feature type="repeat" description="RCC1" evidence="2">
    <location>
        <begin position="189"/>
        <end position="246"/>
    </location>
</feature>
<dbReference type="Pfam" id="PF25390">
    <property type="entry name" value="WD40_RLD"/>
    <property type="match status" value="2"/>
</dbReference>
<reference evidence="5 6" key="1">
    <citation type="submission" date="2018-07" db="EMBL/GenBank/DDBJ databases">
        <title>The complete nuclear genome of the prasinophyte Chloropicon primus (CCMP1205).</title>
        <authorList>
            <person name="Pombert J.-F."/>
            <person name="Otis C."/>
            <person name="Turmel M."/>
            <person name="Lemieux C."/>
        </authorList>
    </citation>
    <scope>NUCLEOTIDE SEQUENCE [LARGE SCALE GENOMIC DNA]</scope>
    <source>
        <strain evidence="5 6">CCMP1205</strain>
    </source>
</reference>
<feature type="repeat" description="RCC1" evidence="2">
    <location>
        <begin position="80"/>
        <end position="134"/>
    </location>
</feature>
<proteinExistence type="predicted"/>
<sequence>MAAIAIFLVLTLAWEKADAKGEGLLAWGKNNAGQLGLGHTKDVFKPEFVPTFYPKKVKAFAAGGSAAGEGGFSLILTEGDKLYAFGCNEYGQLGVGDNEKRRSMTQVNVASSSSGERVVRVAAGDAFGVALTESGRVYSWGNNLAGQLGLGDVRDRNVPTLVTGNGLESQNITDIAAGSRFVVALSERGAIWTWGSNDFGQLGQGTIPGGGSFSSEPREIKGGALQGVKFSAVALGSNHTLALSRSGEIYAWGENDFGQLGLGDRDNRNKPFAVLHRFTRSRIQSIAAGAKHSMALSEKGEIFTFGSNDCDQLGYSLGRNSNGNFMTVPSLVDSVKGVRIHAGARVSMTTVRTGKVFVWGCNDLGQLGLGDQKPRPAPSLLPVSRQAPLLDFAISSSHTLAVNKDLDLLAWGRNANAELGLAYKSDYELSPKLVTSSTATITQLCTGGHAFEEQGHTICKTGSGYVFSWGWNAFGQLGLGGISKLVSQPSRLFGLEKPKVVRHFACGQYNTAAIVERNRMGPYTWGPNYSGQLGHSFFDLGPITAPKRMEMFKTTKFVQISSGYNHMLGLTEKGVLYVWGSNVHGQLGTGDTKDRAKPTQVVFSTPSAVKAIATGAFSSFAVTEDNTTFTWGYNEGLELGLGEGYNRNSPQVVHGLQGKEIVTIVCGAYHTFAVDSEKRVYGWGSNRFGQLGLGHTDDVLTPTLIPGLPAVMSPQSPYGIVTFSAGNHHSVMVSENGTMFAWGRNSAGQLGLGKEWVVVTSPTKMGDFKMRGVVAAASHTLAVVEVET</sequence>
<feature type="repeat" description="RCC1" evidence="2">
    <location>
        <begin position="354"/>
        <end position="405"/>
    </location>
</feature>
<accession>A0A5B8MEE4</accession>
<evidence type="ECO:0000256" key="2">
    <source>
        <dbReference type="PROSITE-ProRule" id="PRU00235"/>
    </source>
</evidence>
<feature type="repeat" description="RCC1" evidence="2">
    <location>
        <begin position="678"/>
        <end position="736"/>
    </location>
</feature>
<keyword evidence="3" id="KW-0732">Signal</keyword>
<evidence type="ECO:0000259" key="4">
    <source>
        <dbReference type="Pfam" id="PF25390"/>
    </source>
</evidence>
<name>A0A5B8MEE4_9CHLO</name>
<dbReference type="InterPro" id="IPR009091">
    <property type="entry name" value="RCC1/BLIP-II"/>
</dbReference>
<feature type="signal peptide" evidence="3">
    <location>
        <begin position="1"/>
        <end position="19"/>
    </location>
</feature>
<feature type="repeat" description="RCC1" evidence="2">
    <location>
        <begin position="464"/>
        <end position="517"/>
    </location>
</feature>
<dbReference type="InterPro" id="IPR051625">
    <property type="entry name" value="Signaling_Regulatory_Domain"/>
</dbReference>
<keyword evidence="6" id="KW-1185">Reference proteome</keyword>
<feature type="repeat" description="RCC1" evidence="2">
    <location>
        <begin position="135"/>
        <end position="188"/>
    </location>
</feature>
<feature type="chain" id="PRO_5023059358" evidence="3">
    <location>
        <begin position="20"/>
        <end position="788"/>
    </location>
</feature>
<feature type="repeat" description="RCC1" evidence="2">
    <location>
        <begin position="22"/>
        <end position="64"/>
    </location>
</feature>
<dbReference type="PRINTS" id="PR00633">
    <property type="entry name" value="RCCNDNSATION"/>
</dbReference>
<dbReference type="PROSITE" id="PS00626">
    <property type="entry name" value="RCC1_2"/>
    <property type="match status" value="2"/>
</dbReference>
<dbReference type="InterPro" id="IPR058923">
    <property type="entry name" value="RCC1-like_dom"/>
</dbReference>
<feature type="repeat" description="RCC1" evidence="2">
    <location>
        <begin position="520"/>
        <end position="573"/>
    </location>
</feature>
<dbReference type="Gene3D" id="2.130.10.30">
    <property type="entry name" value="Regulator of chromosome condensation 1/beta-lactamase-inhibitor protein II"/>
    <property type="match status" value="4"/>
</dbReference>
<dbReference type="STRING" id="1764295.A0A5B8MEE4"/>
<dbReference type="InterPro" id="IPR000408">
    <property type="entry name" value="Reg_chr_condens"/>
</dbReference>
<evidence type="ECO:0000256" key="1">
    <source>
        <dbReference type="ARBA" id="ARBA00022737"/>
    </source>
</evidence>
<dbReference type="OrthoDB" id="61110at2759"/>
<dbReference type="PANTHER" id="PTHR22872">
    <property type="entry name" value="BTK-BINDING PROTEIN-RELATED"/>
    <property type="match status" value="1"/>
</dbReference>
<feature type="domain" description="RCC1-like" evidence="4">
    <location>
        <begin position="523"/>
        <end position="784"/>
    </location>
</feature>
<dbReference type="PROSITE" id="PS50012">
    <property type="entry name" value="RCC1_3"/>
    <property type="match status" value="13"/>
</dbReference>
<feature type="repeat" description="RCC1" evidence="2">
    <location>
        <begin position="300"/>
        <end position="353"/>
    </location>
</feature>
<evidence type="ECO:0000256" key="3">
    <source>
        <dbReference type="SAM" id="SignalP"/>
    </source>
</evidence>
<dbReference type="AlphaFoldDB" id="A0A5B8MEE4"/>
<feature type="repeat" description="RCC1" evidence="2">
    <location>
        <begin position="574"/>
        <end position="625"/>
    </location>
</feature>
<keyword evidence="1" id="KW-0677">Repeat</keyword>
<feature type="domain" description="RCC1-like" evidence="4">
    <location>
        <begin position="24"/>
        <end position="381"/>
    </location>
</feature>
<dbReference type="Pfam" id="PF00415">
    <property type="entry name" value="RCC1"/>
    <property type="match status" value="1"/>
</dbReference>
<gene>
    <name evidence="5" type="ORF">A3770_01p02280</name>
</gene>
<feature type="repeat" description="RCC1" evidence="2">
    <location>
        <begin position="737"/>
        <end position="786"/>
    </location>
</feature>
<evidence type="ECO:0000313" key="5">
    <source>
        <dbReference type="EMBL" id="QDZ17710.1"/>
    </source>
</evidence>
<feature type="repeat" description="RCC1" evidence="2">
    <location>
        <begin position="247"/>
        <end position="299"/>
    </location>
</feature>
<evidence type="ECO:0000313" key="6">
    <source>
        <dbReference type="Proteomes" id="UP000316726"/>
    </source>
</evidence>
<dbReference type="SUPFAM" id="SSF50985">
    <property type="entry name" value="RCC1/BLIP-II"/>
    <property type="match status" value="2"/>
</dbReference>
<protein>
    <submittedName>
        <fullName evidence="5">Chromosome condensation regulation protein</fullName>
    </submittedName>
</protein>